<dbReference type="RefSeq" id="WP_047004847.1">
    <property type="nucleotide sequence ID" value="NZ_LBHB01000004.1"/>
</dbReference>
<dbReference type="STRING" id="1581420.AAW00_12785"/>
<protein>
    <submittedName>
        <fullName evidence="1">Uncharacterized protein</fullName>
    </submittedName>
</protein>
<accession>A0A0G9MSL9</accession>
<organism evidence="1 2">
    <name type="scientific">Aurantiacibacter luteus</name>
    <dbReference type="NCBI Taxonomy" id="1581420"/>
    <lineage>
        <taxon>Bacteria</taxon>
        <taxon>Pseudomonadati</taxon>
        <taxon>Pseudomonadota</taxon>
        <taxon>Alphaproteobacteria</taxon>
        <taxon>Sphingomonadales</taxon>
        <taxon>Erythrobacteraceae</taxon>
        <taxon>Aurantiacibacter</taxon>
    </lineage>
</organism>
<keyword evidence="2" id="KW-1185">Reference proteome</keyword>
<sequence length="68" mass="7686">MITITTWPELRAAIDCHEVRAILSAHLSRLEEFDDQPLAELCEFVILEPADRFADLQAKLGRSLDPPP</sequence>
<dbReference type="Proteomes" id="UP000053464">
    <property type="component" value="Unassembled WGS sequence"/>
</dbReference>
<comment type="caution">
    <text evidence="1">The sequence shown here is derived from an EMBL/GenBank/DDBJ whole genome shotgun (WGS) entry which is preliminary data.</text>
</comment>
<dbReference type="AlphaFoldDB" id="A0A0G9MSL9"/>
<proteinExistence type="predicted"/>
<dbReference type="OrthoDB" id="7203819at2"/>
<dbReference type="PATRIC" id="fig|1581420.6.peg.2612"/>
<evidence type="ECO:0000313" key="1">
    <source>
        <dbReference type="EMBL" id="KLE32333.1"/>
    </source>
</evidence>
<name>A0A0G9MSL9_9SPHN</name>
<gene>
    <name evidence="1" type="ORF">AAW00_12785</name>
</gene>
<dbReference type="EMBL" id="LBHB01000004">
    <property type="protein sequence ID" value="KLE32333.1"/>
    <property type="molecule type" value="Genomic_DNA"/>
</dbReference>
<reference evidence="1 2" key="1">
    <citation type="submission" date="2015-04" db="EMBL/GenBank/DDBJ databases">
        <title>The draft genome sequence of Erythrobacter luteus KA37.</title>
        <authorList>
            <person name="Zhuang L."/>
            <person name="Liu Y."/>
            <person name="Shao Z."/>
        </authorList>
    </citation>
    <scope>NUCLEOTIDE SEQUENCE [LARGE SCALE GENOMIC DNA]</scope>
    <source>
        <strain evidence="1 2">KA37</strain>
    </source>
</reference>
<evidence type="ECO:0000313" key="2">
    <source>
        <dbReference type="Proteomes" id="UP000053464"/>
    </source>
</evidence>